<keyword evidence="2" id="KW-1185">Reference proteome</keyword>
<reference evidence="1 2" key="1">
    <citation type="submission" date="2020-10" db="EMBL/GenBank/DDBJ databases">
        <title>Plant Genome Project.</title>
        <authorList>
            <person name="Zhang R.-G."/>
        </authorList>
    </citation>
    <scope>NUCLEOTIDE SEQUENCE [LARGE SCALE GENOMIC DNA]</scope>
    <source>
        <strain evidence="1">FAFU-HL-1</strain>
        <tissue evidence="1">Leaf</tissue>
    </source>
</reference>
<evidence type="ECO:0000313" key="2">
    <source>
        <dbReference type="Proteomes" id="UP000657918"/>
    </source>
</evidence>
<comment type="caution">
    <text evidence="1">The sequence shown here is derived from an EMBL/GenBank/DDBJ whole genome shotgun (WGS) entry which is preliminary data.</text>
</comment>
<proteinExistence type="predicted"/>
<sequence length="79" mass="9228">MEKITIYVTREYTRCINSLKQSSNRVRITVHHEEAAKHAFVSGHKDYPSPTSSPIDEVVIDNCPRQARLILEYQELYNH</sequence>
<protein>
    <submittedName>
        <fullName evidence="1">Uncharacterized protein</fullName>
    </submittedName>
</protein>
<gene>
    <name evidence="1" type="ORF">SADUNF_Sadunf08G0133200</name>
</gene>
<accession>A0A835K2Y9</accession>
<evidence type="ECO:0000313" key="1">
    <source>
        <dbReference type="EMBL" id="KAF9677684.1"/>
    </source>
</evidence>
<dbReference type="Proteomes" id="UP000657918">
    <property type="component" value="Chromosome 8"/>
</dbReference>
<organism evidence="1 2">
    <name type="scientific">Salix dunnii</name>
    <dbReference type="NCBI Taxonomy" id="1413687"/>
    <lineage>
        <taxon>Eukaryota</taxon>
        <taxon>Viridiplantae</taxon>
        <taxon>Streptophyta</taxon>
        <taxon>Embryophyta</taxon>
        <taxon>Tracheophyta</taxon>
        <taxon>Spermatophyta</taxon>
        <taxon>Magnoliopsida</taxon>
        <taxon>eudicotyledons</taxon>
        <taxon>Gunneridae</taxon>
        <taxon>Pentapetalae</taxon>
        <taxon>rosids</taxon>
        <taxon>fabids</taxon>
        <taxon>Malpighiales</taxon>
        <taxon>Salicaceae</taxon>
        <taxon>Saliceae</taxon>
        <taxon>Salix</taxon>
    </lineage>
</organism>
<name>A0A835K2Y9_9ROSI</name>
<dbReference type="EMBL" id="JADGMS010000008">
    <property type="protein sequence ID" value="KAF9677684.1"/>
    <property type="molecule type" value="Genomic_DNA"/>
</dbReference>
<dbReference type="AlphaFoldDB" id="A0A835K2Y9"/>